<dbReference type="EMBL" id="AQHF01000034">
    <property type="protein sequence ID" value="MBE0348970.1"/>
    <property type="molecule type" value="Genomic_DNA"/>
</dbReference>
<keyword evidence="1" id="KW-0472">Membrane</keyword>
<evidence type="ECO:0000256" key="1">
    <source>
        <dbReference type="SAM" id="Phobius"/>
    </source>
</evidence>
<feature type="transmembrane region" description="Helical" evidence="1">
    <location>
        <begin position="23"/>
        <end position="40"/>
    </location>
</feature>
<keyword evidence="3" id="KW-1185">Reference proteome</keyword>
<keyword evidence="1" id="KW-1133">Transmembrane helix</keyword>
<reference evidence="2 3" key="1">
    <citation type="submission" date="2015-06" db="EMBL/GenBank/DDBJ databases">
        <title>Genome sequence of Pseudoalteromonas peptidolytica.</title>
        <authorList>
            <person name="Xie B.-B."/>
            <person name="Rong J.-C."/>
            <person name="Qin Q.-L."/>
            <person name="Zhang Y.-Z."/>
        </authorList>
    </citation>
    <scope>NUCLEOTIDE SEQUENCE [LARGE SCALE GENOMIC DNA]</scope>
    <source>
        <strain evidence="2 3">F12-50-A1</strain>
    </source>
</reference>
<dbReference type="AlphaFoldDB" id="A0A8I0N1D9"/>
<name>A0A8I0N1D9_9GAMM</name>
<protein>
    <submittedName>
        <fullName evidence="2">Uncharacterized protein</fullName>
    </submittedName>
</protein>
<comment type="caution">
    <text evidence="2">The sequence shown here is derived from an EMBL/GenBank/DDBJ whole genome shotgun (WGS) entry which is preliminary data.</text>
</comment>
<sequence>MLAEIHKVKESSDNRREKKDQNLFAYYIMTIYNNNMLIFVT</sequence>
<organism evidence="2 3">
    <name type="scientific">Pseudoalteromonas peptidolytica F12-50-A1</name>
    <dbReference type="NCBI Taxonomy" id="1315280"/>
    <lineage>
        <taxon>Bacteria</taxon>
        <taxon>Pseudomonadati</taxon>
        <taxon>Pseudomonadota</taxon>
        <taxon>Gammaproteobacteria</taxon>
        <taxon>Alteromonadales</taxon>
        <taxon>Pseudoalteromonadaceae</taxon>
        <taxon>Pseudoalteromonas</taxon>
    </lineage>
</organism>
<gene>
    <name evidence="2" type="ORF">PPEP_b0844</name>
</gene>
<evidence type="ECO:0000313" key="3">
    <source>
        <dbReference type="Proteomes" id="UP000660708"/>
    </source>
</evidence>
<accession>A0A8I0N1D9</accession>
<dbReference type="Proteomes" id="UP000660708">
    <property type="component" value="Unassembled WGS sequence"/>
</dbReference>
<proteinExistence type="predicted"/>
<keyword evidence="1" id="KW-0812">Transmembrane</keyword>
<evidence type="ECO:0000313" key="2">
    <source>
        <dbReference type="EMBL" id="MBE0348970.1"/>
    </source>
</evidence>